<evidence type="ECO:0000313" key="7">
    <source>
        <dbReference type="Proteomes" id="UP000597853"/>
    </source>
</evidence>
<keyword evidence="2" id="KW-0238">DNA-binding</keyword>
<reference evidence="7" key="1">
    <citation type="journal article" date="2019" name="Int. J. Syst. Evol. Microbiol.">
        <title>The Global Catalogue of Microorganisms (GCM) 10K type strain sequencing project: providing services to taxonomists for standard genome sequencing and annotation.</title>
        <authorList>
            <consortium name="The Broad Institute Genomics Platform"/>
            <consortium name="The Broad Institute Genome Sequencing Center for Infectious Disease"/>
            <person name="Wu L."/>
            <person name="Ma J."/>
        </authorList>
    </citation>
    <scope>NUCLEOTIDE SEQUENCE [LARGE SCALE GENOMIC DNA]</scope>
    <source>
        <strain evidence="7">JCM 4416</strain>
    </source>
</reference>
<feature type="domain" description="HTH deoR-type" evidence="5">
    <location>
        <begin position="5"/>
        <end position="60"/>
    </location>
</feature>
<evidence type="ECO:0000259" key="5">
    <source>
        <dbReference type="PROSITE" id="PS51000"/>
    </source>
</evidence>
<organism evidence="6 7">
    <name type="scientific">Streptomyces pseudogriseolus</name>
    <name type="common">Streptomyces gancidicus</name>
    <name type="synonym">Streptomyces rubiginosus</name>
    <dbReference type="NCBI Taxonomy" id="36817"/>
    <lineage>
        <taxon>Bacteria</taxon>
        <taxon>Bacillati</taxon>
        <taxon>Actinomycetota</taxon>
        <taxon>Actinomycetes</taxon>
        <taxon>Kitasatosporales</taxon>
        <taxon>Streptomycetaceae</taxon>
        <taxon>Streptomyces</taxon>
        <taxon>Streptomyces pseudogriseolus group</taxon>
    </lineage>
</organism>
<sequence length="446" mass="44923">MTTDTPARLLQLLSLLQTPREWPGGELADRLGVSRRTVRRDIERLRDLGYPVQASMGADGGYRLVAGKAMPPLVLDDEEAVAIAVGLRAGAGHALEGVDEASVRALAKLEQVLPGRLRHRVSTLQAATTPLTSGDGATIAPETLTVMASAVAGNERLRFSYRAADGTESRRLTEPHRLVSTGRRWYLVAYDLDRADWRTFRVDRVGDPFATGARFAPRELPTGSAAEFLRRSMYRAQESYEAVVTFAAPPAKVTARLPHWVGAPEPLADGRCRLRATVNDPKDWLAVRLAMTGLPFTVEAPQELAEATRALGARLMEAGGGPGTGGAQGTAGTGDAGDAGSAAGAPGPTAAAGTANAGSAADATCPAGTEGAGHAESPAGAPGPTAAAGSAAGATCPAGAKGAGDAESPAGAPGPTAAAGTAKAGSAGGTASAGTADAAGAADAAE</sequence>
<dbReference type="InterPro" id="IPR036388">
    <property type="entry name" value="WH-like_DNA-bd_sf"/>
</dbReference>
<dbReference type="PROSITE" id="PS51000">
    <property type="entry name" value="HTH_DEOR_2"/>
    <property type="match status" value="1"/>
</dbReference>
<protein>
    <recommendedName>
        <fullName evidence="5">HTH deoR-type domain-containing protein</fullName>
    </recommendedName>
</protein>
<name>A0ABQ2TL54_STREZ</name>
<dbReference type="InterPro" id="IPR018356">
    <property type="entry name" value="Tscrpt_reg_HTH_DeoR_CS"/>
</dbReference>
<dbReference type="Pfam" id="PF08279">
    <property type="entry name" value="HTH_11"/>
    <property type="match status" value="1"/>
</dbReference>
<gene>
    <name evidence="6" type="ORF">GCM10010285_63360</name>
</gene>
<dbReference type="InterPro" id="IPR013196">
    <property type="entry name" value="HTH_11"/>
</dbReference>
<dbReference type="InterPro" id="IPR057727">
    <property type="entry name" value="WCX_dom"/>
</dbReference>
<dbReference type="InterPro" id="IPR001034">
    <property type="entry name" value="DeoR_HTH"/>
</dbReference>
<dbReference type="SUPFAM" id="SSF46785">
    <property type="entry name" value="Winged helix' DNA-binding domain"/>
    <property type="match status" value="1"/>
</dbReference>
<feature type="compositionally biased region" description="Low complexity" evidence="4">
    <location>
        <begin position="410"/>
        <end position="446"/>
    </location>
</feature>
<dbReference type="Proteomes" id="UP000597853">
    <property type="component" value="Unassembled WGS sequence"/>
</dbReference>
<proteinExistence type="predicted"/>
<dbReference type="PROSITE" id="PS52050">
    <property type="entry name" value="WYL"/>
    <property type="match status" value="1"/>
</dbReference>
<feature type="compositionally biased region" description="Gly residues" evidence="4">
    <location>
        <begin position="318"/>
        <end position="337"/>
    </location>
</feature>
<keyword evidence="1" id="KW-0805">Transcription regulation</keyword>
<dbReference type="PANTHER" id="PTHR34580">
    <property type="match status" value="1"/>
</dbReference>
<keyword evidence="7" id="KW-1185">Reference proteome</keyword>
<dbReference type="PANTHER" id="PTHR34580:SF3">
    <property type="entry name" value="PROTEIN PAFB"/>
    <property type="match status" value="1"/>
</dbReference>
<evidence type="ECO:0000256" key="2">
    <source>
        <dbReference type="ARBA" id="ARBA00023125"/>
    </source>
</evidence>
<feature type="compositionally biased region" description="Low complexity" evidence="4">
    <location>
        <begin position="338"/>
        <end position="364"/>
    </location>
</feature>
<evidence type="ECO:0000256" key="1">
    <source>
        <dbReference type="ARBA" id="ARBA00023015"/>
    </source>
</evidence>
<evidence type="ECO:0000256" key="4">
    <source>
        <dbReference type="SAM" id="MobiDB-lite"/>
    </source>
</evidence>
<feature type="region of interest" description="Disordered" evidence="4">
    <location>
        <begin position="316"/>
        <end position="446"/>
    </location>
</feature>
<feature type="compositionally biased region" description="Low complexity" evidence="4">
    <location>
        <begin position="375"/>
        <end position="400"/>
    </location>
</feature>
<comment type="caution">
    <text evidence="6">The sequence shown here is derived from an EMBL/GenBank/DDBJ whole genome shotgun (WGS) entry which is preliminary data.</text>
</comment>
<dbReference type="PROSITE" id="PS00894">
    <property type="entry name" value="HTH_DEOR_1"/>
    <property type="match status" value="1"/>
</dbReference>
<dbReference type="InterPro" id="IPR026881">
    <property type="entry name" value="WYL_dom"/>
</dbReference>
<dbReference type="Gene3D" id="1.10.10.10">
    <property type="entry name" value="Winged helix-like DNA-binding domain superfamily/Winged helix DNA-binding domain"/>
    <property type="match status" value="1"/>
</dbReference>
<dbReference type="InterPro" id="IPR051534">
    <property type="entry name" value="CBASS_pafABC_assoc_protein"/>
</dbReference>
<keyword evidence="3" id="KW-0804">Transcription</keyword>
<dbReference type="EMBL" id="BMTX01000036">
    <property type="protein sequence ID" value="GGS76202.1"/>
    <property type="molecule type" value="Genomic_DNA"/>
</dbReference>
<dbReference type="Pfam" id="PF13280">
    <property type="entry name" value="WYL"/>
    <property type="match status" value="1"/>
</dbReference>
<dbReference type="Pfam" id="PF25583">
    <property type="entry name" value="WCX"/>
    <property type="match status" value="1"/>
</dbReference>
<evidence type="ECO:0000256" key="3">
    <source>
        <dbReference type="ARBA" id="ARBA00023163"/>
    </source>
</evidence>
<evidence type="ECO:0000313" key="6">
    <source>
        <dbReference type="EMBL" id="GGS76202.1"/>
    </source>
</evidence>
<dbReference type="InterPro" id="IPR036390">
    <property type="entry name" value="WH_DNA-bd_sf"/>
</dbReference>
<accession>A0ABQ2TL54</accession>